<organism evidence="1 2">
    <name type="scientific">Leyella stercorea DSM 18206</name>
    <dbReference type="NCBI Taxonomy" id="1002367"/>
    <lineage>
        <taxon>Bacteria</taxon>
        <taxon>Pseudomonadati</taxon>
        <taxon>Bacteroidota</taxon>
        <taxon>Bacteroidia</taxon>
        <taxon>Bacteroidales</taxon>
        <taxon>Prevotellaceae</taxon>
        <taxon>Leyella</taxon>
    </lineage>
</organism>
<gene>
    <name evidence="1" type="ORF">HMPREF0673_00039</name>
</gene>
<dbReference type="HOGENOM" id="CLU_3177269_0_0_10"/>
<protein>
    <submittedName>
        <fullName evidence="1">Uncharacterized protein</fullName>
    </submittedName>
</protein>
<comment type="caution">
    <text evidence="1">The sequence shown here is derived from an EMBL/GenBank/DDBJ whole genome shotgun (WGS) entry which is preliminary data.</text>
</comment>
<sequence length="47" mass="5046">ASGIDAVSTTDNIAAEYYDVNGRRLNAPQKGINIVKRGNITTKVLVK</sequence>
<dbReference type="AlphaFoldDB" id="G6ATV5"/>
<reference evidence="1 2" key="1">
    <citation type="submission" date="2011-08" db="EMBL/GenBank/DDBJ databases">
        <authorList>
            <person name="Weinstock G."/>
            <person name="Sodergren E."/>
            <person name="Clifton S."/>
            <person name="Fulton L."/>
            <person name="Fulton B."/>
            <person name="Courtney L."/>
            <person name="Fronick C."/>
            <person name="Harrison M."/>
            <person name="Strong C."/>
            <person name="Farmer C."/>
            <person name="Delahaunty K."/>
            <person name="Markovic C."/>
            <person name="Hall O."/>
            <person name="Minx P."/>
            <person name="Tomlinson C."/>
            <person name="Mitreva M."/>
            <person name="Hou S."/>
            <person name="Chen J."/>
            <person name="Wollam A."/>
            <person name="Pepin K.H."/>
            <person name="Johnson M."/>
            <person name="Bhonagiri V."/>
            <person name="Zhang X."/>
            <person name="Suruliraj S."/>
            <person name="Warren W."/>
            <person name="Chinwalla A."/>
            <person name="Mardis E.R."/>
            <person name="Wilson R.K."/>
        </authorList>
    </citation>
    <scope>NUCLEOTIDE SEQUENCE [LARGE SCALE GENOMIC DNA]</scope>
    <source>
        <strain evidence="1 2">DSM 18206</strain>
    </source>
</reference>
<evidence type="ECO:0000313" key="2">
    <source>
        <dbReference type="Proteomes" id="UP000004407"/>
    </source>
</evidence>
<dbReference type="Proteomes" id="UP000004407">
    <property type="component" value="Unassembled WGS sequence"/>
</dbReference>
<name>G6ATV5_9BACT</name>
<dbReference type="EMBL" id="AFZZ01000013">
    <property type="protein sequence ID" value="EHJ42144.1"/>
    <property type="molecule type" value="Genomic_DNA"/>
</dbReference>
<accession>G6ATV5</accession>
<feature type="non-terminal residue" evidence="1">
    <location>
        <position position="1"/>
    </location>
</feature>
<proteinExistence type="predicted"/>
<evidence type="ECO:0000313" key="1">
    <source>
        <dbReference type="EMBL" id="EHJ42144.1"/>
    </source>
</evidence>